<evidence type="ECO:0000256" key="1">
    <source>
        <dbReference type="SAM" id="MobiDB-lite"/>
    </source>
</evidence>
<gene>
    <name evidence="2" type="ORF">AFUS01_LOCUS36550</name>
</gene>
<feature type="compositionally biased region" description="Polar residues" evidence="1">
    <location>
        <begin position="1"/>
        <end position="13"/>
    </location>
</feature>
<dbReference type="EMBL" id="CAJVCH010539950">
    <property type="protein sequence ID" value="CAG7826500.1"/>
    <property type="molecule type" value="Genomic_DNA"/>
</dbReference>
<proteinExistence type="predicted"/>
<dbReference type="AlphaFoldDB" id="A0A8J2PYE8"/>
<sequence>MIERQQTISNSGKLSPINEEKDSSLGTYSNNAVLAPAKREKTLENRTIGDTRTTAENTNSNGYPVAANQDLGQHSSAVDLSCLPSENCKAYLSNPGDFQDNCKLAEVSSDSKTKVKDLVQLSYAAVARTFYPTKIVLQQ</sequence>
<organism evidence="2 3">
    <name type="scientific">Allacma fusca</name>
    <dbReference type="NCBI Taxonomy" id="39272"/>
    <lineage>
        <taxon>Eukaryota</taxon>
        <taxon>Metazoa</taxon>
        <taxon>Ecdysozoa</taxon>
        <taxon>Arthropoda</taxon>
        <taxon>Hexapoda</taxon>
        <taxon>Collembola</taxon>
        <taxon>Symphypleona</taxon>
        <taxon>Sminthuridae</taxon>
        <taxon>Allacma</taxon>
    </lineage>
</organism>
<accession>A0A8J2PYE8</accession>
<reference evidence="2" key="1">
    <citation type="submission" date="2021-06" db="EMBL/GenBank/DDBJ databases">
        <authorList>
            <person name="Hodson N. C."/>
            <person name="Mongue J. A."/>
            <person name="Jaron S. K."/>
        </authorList>
    </citation>
    <scope>NUCLEOTIDE SEQUENCE</scope>
</reference>
<keyword evidence="3" id="KW-1185">Reference proteome</keyword>
<evidence type="ECO:0000313" key="2">
    <source>
        <dbReference type="EMBL" id="CAG7826500.1"/>
    </source>
</evidence>
<feature type="compositionally biased region" description="Polar residues" evidence="1">
    <location>
        <begin position="50"/>
        <end position="62"/>
    </location>
</feature>
<protein>
    <submittedName>
        <fullName evidence="2">Uncharacterized protein</fullName>
    </submittedName>
</protein>
<feature type="region of interest" description="Disordered" evidence="1">
    <location>
        <begin position="1"/>
        <end position="68"/>
    </location>
</feature>
<name>A0A8J2PYE8_9HEXA</name>
<feature type="non-terminal residue" evidence="2">
    <location>
        <position position="1"/>
    </location>
</feature>
<comment type="caution">
    <text evidence="2">The sequence shown here is derived from an EMBL/GenBank/DDBJ whole genome shotgun (WGS) entry which is preliminary data.</text>
</comment>
<feature type="compositionally biased region" description="Basic and acidic residues" evidence="1">
    <location>
        <begin position="37"/>
        <end position="49"/>
    </location>
</feature>
<dbReference type="Proteomes" id="UP000708208">
    <property type="component" value="Unassembled WGS sequence"/>
</dbReference>
<evidence type="ECO:0000313" key="3">
    <source>
        <dbReference type="Proteomes" id="UP000708208"/>
    </source>
</evidence>